<dbReference type="Pfam" id="PF07927">
    <property type="entry name" value="HicA_toxin"/>
    <property type="match status" value="1"/>
</dbReference>
<dbReference type="OrthoDB" id="9811409at2"/>
<keyword evidence="9" id="KW-1185">Reference proteome</keyword>
<dbReference type="GO" id="GO:0016787">
    <property type="term" value="F:hydrolase activity"/>
    <property type="evidence" value="ECO:0007669"/>
    <property type="project" value="UniProtKB-KW"/>
</dbReference>
<keyword evidence="5" id="KW-0378">Hydrolase</keyword>
<dbReference type="EMBL" id="CP021659">
    <property type="protein sequence ID" value="AWK13291.1"/>
    <property type="molecule type" value="Genomic_DNA"/>
</dbReference>
<name>A0A2Y9CKC0_9GAMM</name>
<evidence type="ECO:0000256" key="4">
    <source>
        <dbReference type="ARBA" id="ARBA00022759"/>
    </source>
</evidence>
<gene>
    <name evidence="8" type="ORF">CCS41_00355</name>
</gene>
<dbReference type="GO" id="GO:0003729">
    <property type="term" value="F:mRNA binding"/>
    <property type="evidence" value="ECO:0007669"/>
    <property type="project" value="InterPro"/>
</dbReference>
<keyword evidence="3" id="KW-0540">Nuclease</keyword>
<keyword evidence="4" id="KW-0255">Endonuclease</keyword>
<dbReference type="Gene3D" id="3.30.920.30">
    <property type="entry name" value="Hypothetical protein"/>
    <property type="match status" value="1"/>
</dbReference>
<evidence type="ECO:0000256" key="5">
    <source>
        <dbReference type="ARBA" id="ARBA00022801"/>
    </source>
</evidence>
<dbReference type="InterPro" id="IPR038570">
    <property type="entry name" value="HicA_sf"/>
</dbReference>
<evidence type="ECO:0000256" key="2">
    <source>
        <dbReference type="ARBA" id="ARBA00022649"/>
    </source>
</evidence>
<dbReference type="SUPFAM" id="SSF54786">
    <property type="entry name" value="YcfA/nrd intein domain"/>
    <property type="match status" value="1"/>
</dbReference>
<evidence type="ECO:0000313" key="8">
    <source>
        <dbReference type="EMBL" id="AWK13291.1"/>
    </source>
</evidence>
<keyword evidence="2" id="KW-1277">Toxin-antitoxin system</keyword>
<dbReference type="RefSeq" id="WP_072550974.1">
    <property type="nucleotide sequence ID" value="NZ_CP021659.1"/>
</dbReference>
<dbReference type="Proteomes" id="UP000261875">
    <property type="component" value="Chromosome"/>
</dbReference>
<dbReference type="KEGG" id="fsm:CCS41_00355"/>
<dbReference type="AlphaFoldDB" id="A0A2Y9CKC0"/>
<keyword evidence="7" id="KW-0346">Stress response</keyword>
<evidence type="ECO:0000256" key="3">
    <source>
        <dbReference type="ARBA" id="ARBA00022722"/>
    </source>
</evidence>
<protein>
    <recommendedName>
        <fullName evidence="10">Addiction module toxin, HicA family</fullName>
    </recommendedName>
</protein>
<comment type="similarity">
    <text evidence="1">Belongs to the HicA mRNA interferase family.</text>
</comment>
<dbReference type="GO" id="GO:0004519">
    <property type="term" value="F:endonuclease activity"/>
    <property type="evidence" value="ECO:0007669"/>
    <property type="project" value="UniProtKB-KW"/>
</dbReference>
<evidence type="ECO:0000256" key="1">
    <source>
        <dbReference type="ARBA" id="ARBA00006620"/>
    </source>
</evidence>
<sequence>MGQGIYSQLRDVLLDHHCRFIRQGKGSHEIWKSPLNNKNFSVPVTIFSKNTANAILRQAGINTKI</sequence>
<dbReference type="InterPro" id="IPR012933">
    <property type="entry name" value="HicA_mRNA_interferase"/>
</dbReference>
<evidence type="ECO:0008006" key="10">
    <source>
        <dbReference type="Google" id="ProtNLM"/>
    </source>
</evidence>
<proteinExistence type="inferred from homology"/>
<accession>A0A2Y9CKC0</accession>
<reference evidence="8 9" key="1">
    <citation type="submission" date="2017-05" db="EMBL/GenBank/DDBJ databases">
        <title>Genome sequence of Candidatus Fukatsuia symbiotica and Candidatus Hamiltonella defensa from Acyrthosiphon pisum strain 5D.</title>
        <authorList>
            <person name="Patel V.A."/>
            <person name="Chevignon G."/>
            <person name="Russell J.A."/>
            <person name="Oliver K.M."/>
        </authorList>
    </citation>
    <scope>NUCLEOTIDE SEQUENCE [LARGE SCALE GENOMIC DNA]</scope>
    <source>
        <strain evidence="8 9">5D</strain>
    </source>
</reference>
<evidence type="ECO:0000256" key="7">
    <source>
        <dbReference type="ARBA" id="ARBA00023016"/>
    </source>
</evidence>
<evidence type="ECO:0000256" key="6">
    <source>
        <dbReference type="ARBA" id="ARBA00022884"/>
    </source>
</evidence>
<keyword evidence="6" id="KW-0694">RNA-binding</keyword>
<organism evidence="8 9">
    <name type="scientific">Candidatus Fukatsuia symbiotica</name>
    <dbReference type="NCBI Taxonomy" id="1878942"/>
    <lineage>
        <taxon>Bacteria</taxon>
        <taxon>Pseudomonadati</taxon>
        <taxon>Pseudomonadota</taxon>
        <taxon>Gammaproteobacteria</taxon>
        <taxon>Enterobacterales</taxon>
        <taxon>Yersiniaceae</taxon>
        <taxon>Candidatus Fukatsuia</taxon>
    </lineage>
</organism>
<evidence type="ECO:0000313" key="9">
    <source>
        <dbReference type="Proteomes" id="UP000261875"/>
    </source>
</evidence>